<evidence type="ECO:0000313" key="2">
    <source>
        <dbReference type="EMBL" id="PWI24704.1"/>
    </source>
</evidence>
<dbReference type="GO" id="GO:0004386">
    <property type="term" value="F:helicase activity"/>
    <property type="evidence" value="ECO:0007669"/>
    <property type="project" value="UniProtKB-KW"/>
</dbReference>
<reference evidence="2 3" key="1">
    <citation type="submission" date="2018-05" db="EMBL/GenBank/DDBJ databases">
        <title>Kurthia sibirica genome sequence.</title>
        <authorList>
            <person name="Maclea K.S."/>
            <person name="Goen A.E."/>
        </authorList>
    </citation>
    <scope>NUCLEOTIDE SEQUENCE [LARGE SCALE GENOMIC DNA]</scope>
    <source>
        <strain evidence="2 3">ATCC 49154</strain>
    </source>
</reference>
<accession>A0A2U3AJQ2</accession>
<evidence type="ECO:0000259" key="1">
    <source>
        <dbReference type="Pfam" id="PF08000"/>
    </source>
</evidence>
<dbReference type="OrthoDB" id="9803613at2"/>
<evidence type="ECO:0000313" key="3">
    <source>
        <dbReference type="Proteomes" id="UP000245938"/>
    </source>
</evidence>
<keyword evidence="2" id="KW-0378">Hydrolase</keyword>
<dbReference type="PANTHER" id="PTHR35796">
    <property type="entry name" value="HYPOTHETICAL CYTOSOLIC PROTEIN"/>
    <property type="match status" value="1"/>
</dbReference>
<comment type="caution">
    <text evidence="2">The sequence shown here is derived from an EMBL/GenBank/DDBJ whole genome shotgun (WGS) entry which is preliminary data.</text>
</comment>
<gene>
    <name evidence="2" type="ORF">DEX24_12110</name>
</gene>
<dbReference type="Proteomes" id="UP000245938">
    <property type="component" value="Unassembled WGS sequence"/>
</dbReference>
<dbReference type="InterPro" id="IPR037063">
    <property type="entry name" value="PHb_sf"/>
</dbReference>
<name>A0A2U3AJQ2_9BACL</name>
<dbReference type="PANTHER" id="PTHR35796:SF3">
    <property type="entry name" value="BHLH DOMAIN-CONTAINING PROTEIN"/>
    <property type="match status" value="1"/>
</dbReference>
<keyword evidence="2" id="KW-0067">ATP-binding</keyword>
<organism evidence="2 3">
    <name type="scientific">Kurthia sibirica</name>
    <dbReference type="NCBI Taxonomy" id="202750"/>
    <lineage>
        <taxon>Bacteria</taxon>
        <taxon>Bacillati</taxon>
        <taxon>Bacillota</taxon>
        <taxon>Bacilli</taxon>
        <taxon>Bacillales</taxon>
        <taxon>Caryophanaceae</taxon>
        <taxon>Kurthia</taxon>
    </lineage>
</organism>
<keyword evidence="2" id="KW-0547">Nucleotide-binding</keyword>
<dbReference type="CDD" id="cd13225">
    <property type="entry name" value="PH-like_bacteria"/>
    <property type="match status" value="1"/>
</dbReference>
<dbReference type="InterPro" id="IPR012544">
    <property type="entry name" value="PHb"/>
</dbReference>
<dbReference type="RefSeq" id="WP_109306671.1">
    <property type="nucleotide sequence ID" value="NZ_BJUF01000031.1"/>
</dbReference>
<keyword evidence="3" id="KW-1185">Reference proteome</keyword>
<proteinExistence type="predicted"/>
<protein>
    <submittedName>
        <fullName evidence="2">Helicase</fullName>
    </submittedName>
</protein>
<dbReference type="SUPFAM" id="SSF50729">
    <property type="entry name" value="PH domain-like"/>
    <property type="match status" value="1"/>
</dbReference>
<dbReference type="EMBL" id="QFVR01000017">
    <property type="protein sequence ID" value="PWI24704.1"/>
    <property type="molecule type" value="Genomic_DNA"/>
</dbReference>
<keyword evidence="2" id="KW-0347">Helicase</keyword>
<feature type="domain" description="Bacterial Pleckstrin homology" evidence="1">
    <location>
        <begin position="2"/>
        <end position="123"/>
    </location>
</feature>
<dbReference type="Gene3D" id="2.30.29.50">
    <property type="entry name" value="Bacterial Pleckstrin homology domain"/>
    <property type="match status" value="1"/>
</dbReference>
<dbReference type="AlphaFoldDB" id="A0A2U3AJQ2"/>
<dbReference type="Pfam" id="PF08000">
    <property type="entry name" value="bPH_1"/>
    <property type="match status" value="1"/>
</dbReference>
<sequence>MGLFSGILGNATTQSNDAIAKELADVLIINEEVDLSFKLIRDLIVFTNKRLIIIDKQGMTGKKVEYRSIPYKSISRFSVETTGHFDLESELKIWISSGELPAEQLMFRKDANIINVQKALATAIL</sequence>